<comment type="caution">
    <text evidence="2">The sequence shown here is derived from an EMBL/GenBank/DDBJ whole genome shotgun (WGS) entry which is preliminary data.</text>
</comment>
<sequence>MTTSWITLASYEIVILALTVFKAIEHCGYSDYTSKSSSDQVGLSLDRQPGRSSFINIFYADGLSYNFFILGETSPLHSWDVFSLPVPACSIANIVVRYKATSEYINLLTSLQPVIHSVLTSRMMLHLRQSSVQNISAWRPSSIRFAEGPIGEDRDNGAEGQIDAQMDARSWFTEDVQRYG</sequence>
<gene>
    <name evidence="2" type="ORF">VNI00_005978</name>
</gene>
<dbReference type="Proteomes" id="UP001383192">
    <property type="component" value="Unassembled WGS sequence"/>
</dbReference>
<accession>A0AAW0DB06</accession>
<keyword evidence="3" id="KW-1185">Reference proteome</keyword>
<evidence type="ECO:0000313" key="2">
    <source>
        <dbReference type="EMBL" id="KAK7049377.1"/>
    </source>
</evidence>
<dbReference type="AlphaFoldDB" id="A0AAW0DB06"/>
<dbReference type="EMBL" id="JAYKXP010000017">
    <property type="protein sequence ID" value="KAK7049377.1"/>
    <property type="molecule type" value="Genomic_DNA"/>
</dbReference>
<evidence type="ECO:0000313" key="3">
    <source>
        <dbReference type="Proteomes" id="UP001383192"/>
    </source>
</evidence>
<name>A0AAW0DB06_9AGAR</name>
<organism evidence="2 3">
    <name type="scientific">Paramarasmius palmivorus</name>
    <dbReference type="NCBI Taxonomy" id="297713"/>
    <lineage>
        <taxon>Eukaryota</taxon>
        <taxon>Fungi</taxon>
        <taxon>Dikarya</taxon>
        <taxon>Basidiomycota</taxon>
        <taxon>Agaricomycotina</taxon>
        <taxon>Agaricomycetes</taxon>
        <taxon>Agaricomycetidae</taxon>
        <taxon>Agaricales</taxon>
        <taxon>Marasmiineae</taxon>
        <taxon>Marasmiaceae</taxon>
        <taxon>Paramarasmius</taxon>
    </lineage>
</organism>
<feature type="signal peptide" evidence="1">
    <location>
        <begin position="1"/>
        <end position="17"/>
    </location>
</feature>
<protein>
    <submittedName>
        <fullName evidence="2">Uncharacterized protein</fullName>
    </submittedName>
</protein>
<reference evidence="2 3" key="1">
    <citation type="submission" date="2024-01" db="EMBL/GenBank/DDBJ databases">
        <title>A draft genome for a cacao thread blight-causing isolate of Paramarasmius palmivorus.</title>
        <authorList>
            <person name="Baruah I.K."/>
            <person name="Bukari Y."/>
            <person name="Amoako-Attah I."/>
            <person name="Meinhardt L.W."/>
            <person name="Bailey B.A."/>
            <person name="Cohen S.P."/>
        </authorList>
    </citation>
    <scope>NUCLEOTIDE SEQUENCE [LARGE SCALE GENOMIC DNA]</scope>
    <source>
        <strain evidence="2 3">GH-12</strain>
    </source>
</reference>
<keyword evidence="1" id="KW-0732">Signal</keyword>
<feature type="chain" id="PRO_5043754453" evidence="1">
    <location>
        <begin position="18"/>
        <end position="180"/>
    </location>
</feature>
<evidence type="ECO:0000256" key="1">
    <source>
        <dbReference type="SAM" id="SignalP"/>
    </source>
</evidence>
<proteinExistence type="predicted"/>